<evidence type="ECO:0000259" key="9">
    <source>
        <dbReference type="Pfam" id="PF13359"/>
    </source>
</evidence>
<keyword evidence="8" id="KW-0812">Transmembrane</keyword>
<feature type="domain" description="DDE Tnp4" evidence="9">
    <location>
        <begin position="215"/>
        <end position="383"/>
    </location>
</feature>
<comment type="similarity">
    <text evidence="3">Belongs to the HARBI1 family.</text>
</comment>
<evidence type="ECO:0000313" key="10">
    <source>
        <dbReference type="EMBL" id="GFR44321.1"/>
    </source>
</evidence>
<evidence type="ECO:0000313" key="11">
    <source>
        <dbReference type="Proteomes" id="UP001054857"/>
    </source>
</evidence>
<evidence type="ECO:0000256" key="6">
    <source>
        <dbReference type="ARBA" id="ARBA00022801"/>
    </source>
</evidence>
<dbReference type="Proteomes" id="UP001054857">
    <property type="component" value="Unassembled WGS sequence"/>
</dbReference>
<keyword evidence="7" id="KW-0539">Nucleus</keyword>
<dbReference type="GO" id="GO:0005634">
    <property type="term" value="C:nucleus"/>
    <property type="evidence" value="ECO:0007669"/>
    <property type="project" value="UniProtKB-SubCell"/>
</dbReference>
<gene>
    <name evidence="10" type="ORF">Agub_g5534</name>
</gene>
<dbReference type="PANTHER" id="PTHR22930">
    <property type="match status" value="1"/>
</dbReference>
<evidence type="ECO:0000256" key="8">
    <source>
        <dbReference type="SAM" id="Phobius"/>
    </source>
</evidence>
<feature type="transmembrane region" description="Helical" evidence="8">
    <location>
        <begin position="23"/>
        <end position="46"/>
    </location>
</feature>
<dbReference type="InterPro" id="IPR045249">
    <property type="entry name" value="HARBI1-like"/>
</dbReference>
<dbReference type="GO" id="GO:0046872">
    <property type="term" value="F:metal ion binding"/>
    <property type="evidence" value="ECO:0007669"/>
    <property type="project" value="UniProtKB-KW"/>
</dbReference>
<keyword evidence="8" id="KW-0472">Membrane</keyword>
<dbReference type="PANTHER" id="PTHR22930:SF85">
    <property type="entry name" value="GH03217P-RELATED"/>
    <property type="match status" value="1"/>
</dbReference>
<evidence type="ECO:0000256" key="5">
    <source>
        <dbReference type="ARBA" id="ARBA00022723"/>
    </source>
</evidence>
<evidence type="ECO:0000256" key="2">
    <source>
        <dbReference type="ARBA" id="ARBA00004123"/>
    </source>
</evidence>
<dbReference type="Pfam" id="PF13359">
    <property type="entry name" value="DDE_Tnp_4"/>
    <property type="match status" value="1"/>
</dbReference>
<dbReference type="AlphaFoldDB" id="A0AAD3DM14"/>
<keyword evidence="5" id="KW-0479">Metal-binding</keyword>
<evidence type="ECO:0000256" key="1">
    <source>
        <dbReference type="ARBA" id="ARBA00001968"/>
    </source>
</evidence>
<dbReference type="GO" id="GO:0004518">
    <property type="term" value="F:nuclease activity"/>
    <property type="evidence" value="ECO:0007669"/>
    <property type="project" value="UniProtKB-KW"/>
</dbReference>
<dbReference type="InterPro" id="IPR027806">
    <property type="entry name" value="HARBI1_dom"/>
</dbReference>
<dbReference type="EMBL" id="BMAR01000007">
    <property type="protein sequence ID" value="GFR44321.1"/>
    <property type="molecule type" value="Genomic_DNA"/>
</dbReference>
<comment type="subcellular location">
    <subcellularLocation>
        <location evidence="2">Nucleus</location>
    </subcellularLocation>
</comment>
<reference evidence="10 11" key="1">
    <citation type="journal article" date="2021" name="Sci. Rep.">
        <title>Genome sequencing of the multicellular alga Astrephomene provides insights into convergent evolution of germ-soma differentiation.</title>
        <authorList>
            <person name="Yamashita S."/>
            <person name="Yamamoto K."/>
            <person name="Matsuzaki R."/>
            <person name="Suzuki S."/>
            <person name="Yamaguchi H."/>
            <person name="Hirooka S."/>
            <person name="Minakuchi Y."/>
            <person name="Miyagishima S."/>
            <person name="Kawachi M."/>
            <person name="Toyoda A."/>
            <person name="Nozaki H."/>
        </authorList>
    </citation>
    <scope>NUCLEOTIDE SEQUENCE [LARGE SCALE GENOMIC DNA]</scope>
    <source>
        <strain evidence="10 11">NIES-4017</strain>
    </source>
</reference>
<keyword evidence="6" id="KW-0378">Hydrolase</keyword>
<keyword evidence="8" id="KW-1133">Transmembrane helix</keyword>
<accession>A0AAD3DM14</accession>
<comment type="caution">
    <text evidence="10">The sequence shown here is derived from an EMBL/GenBank/DDBJ whole genome shotgun (WGS) entry which is preliminary data.</text>
</comment>
<keyword evidence="11" id="KW-1185">Reference proteome</keyword>
<name>A0AAD3DM14_9CHLO</name>
<evidence type="ECO:0000256" key="3">
    <source>
        <dbReference type="ARBA" id="ARBA00006958"/>
    </source>
</evidence>
<evidence type="ECO:0000256" key="7">
    <source>
        <dbReference type="ARBA" id="ARBA00023242"/>
    </source>
</evidence>
<sequence>MDPSREDLIKVLFFAAQHYRQSCLVVMALAYFMVTILFPAVASFIMDSSDDDSEDGRVVRGLGRALPRVRYYPRNRAKRQRTEATFNSLDSWDDARFKYELHVSKRVFYAIVDACRIDLSPRGNRGMSVEEKVYIALSFLASGGSYGGLSRQAQRGRTTVHRCVGHVAQSICYRLQHLVSGPPRTQAEMAEIVAAFEELGRSENTPGIPNIFAVMDGSHIPIKRFHNMGEAYYNYKGFNSVLMHGVMDNKGRFMDVLVGFSGRNNDSTQFRHTQIYKDLVDGSDLRERLIAWGQPINGVKAPLLILADGAYEASGFILPPFKQPEIQGNPQRSKYNTKHAKARVVVEHGYGALKNRFRVLLKGMELSEPNVNNVILACTILHNMCIDDQVAEPDHDEMYYEILRSYERWNTGRRNATRQAVRLNQNQVDHGANDDVWDAEHIRDAIVLHVNRRFG</sequence>
<proteinExistence type="inferred from homology"/>
<comment type="cofactor">
    <cofactor evidence="1">
        <name>a divalent metal cation</name>
        <dbReference type="ChEBI" id="CHEBI:60240"/>
    </cofactor>
</comment>
<protein>
    <recommendedName>
        <fullName evidence="9">DDE Tnp4 domain-containing protein</fullName>
    </recommendedName>
</protein>
<keyword evidence="4" id="KW-0540">Nuclease</keyword>
<evidence type="ECO:0000256" key="4">
    <source>
        <dbReference type="ARBA" id="ARBA00022722"/>
    </source>
</evidence>
<organism evidence="10 11">
    <name type="scientific">Astrephomene gubernaculifera</name>
    <dbReference type="NCBI Taxonomy" id="47775"/>
    <lineage>
        <taxon>Eukaryota</taxon>
        <taxon>Viridiplantae</taxon>
        <taxon>Chlorophyta</taxon>
        <taxon>core chlorophytes</taxon>
        <taxon>Chlorophyceae</taxon>
        <taxon>CS clade</taxon>
        <taxon>Chlamydomonadales</taxon>
        <taxon>Astrephomenaceae</taxon>
        <taxon>Astrephomene</taxon>
    </lineage>
</organism>
<dbReference type="GO" id="GO:0016787">
    <property type="term" value="F:hydrolase activity"/>
    <property type="evidence" value="ECO:0007669"/>
    <property type="project" value="UniProtKB-KW"/>
</dbReference>